<gene>
    <name evidence="6" type="ORF">RMW62_03445</name>
</gene>
<dbReference type="SUPFAM" id="SSF52266">
    <property type="entry name" value="SGNH hydrolase"/>
    <property type="match status" value="1"/>
</dbReference>
<feature type="disulfide bond" evidence="1">
    <location>
        <begin position="396"/>
        <end position="417"/>
    </location>
</feature>
<evidence type="ECO:0000256" key="1">
    <source>
        <dbReference type="PIRSR" id="PIRSR637460-2"/>
    </source>
</evidence>
<keyword evidence="3" id="KW-0812">Transmembrane</keyword>
<feature type="domain" description="VWFA" evidence="5">
    <location>
        <begin position="57"/>
        <end position="242"/>
    </location>
</feature>
<dbReference type="Pfam" id="PF13519">
    <property type="entry name" value="VWA_2"/>
    <property type="match status" value="1"/>
</dbReference>
<dbReference type="SMART" id="SM00327">
    <property type="entry name" value="VWA"/>
    <property type="match status" value="1"/>
</dbReference>
<dbReference type="RefSeq" id="WP_311372253.1">
    <property type="nucleotide sequence ID" value="NZ_JAMZMH010000003.1"/>
</dbReference>
<dbReference type="PANTHER" id="PTHR37981">
    <property type="entry name" value="LIPASE 2"/>
    <property type="match status" value="1"/>
</dbReference>
<feature type="compositionally biased region" description="Polar residues" evidence="2">
    <location>
        <begin position="66"/>
        <end position="90"/>
    </location>
</feature>
<feature type="transmembrane region" description="Helical" evidence="3">
    <location>
        <begin position="823"/>
        <end position="844"/>
    </location>
</feature>
<sequence>MKHRFAVLITSTIMCLTMFATATPVSLAAPSSPPSAGPSASAASSTTAMPESKEQAPLVLVVDVSESMTENDSSGRNKLSSAKKTMSTLVQGRPESTDLGVWTYPGGTTSGECAPGSWIPGLQPDQHPDPTDVDAHIRQLTASGNTPTGPALRGVVDSLKQKGFTSATLLLISDGESNCGQPPCEVAKSIVDEGFALSVPSIGFTISDKGRNELTCISQVTGSSYREADNADQLIKELSQYEQRDLEVSVEAPTRIRQGANAAITATIKNSSHYTVTNIRAAISIDPGTSRTIFPLILSPVRHLPALKEGESTRVTWAATGASGQTGTAGWKVAVGSRDAGSVLKTGKVEVTDEGLTLNDAGPLLQDVSGPVVVIGDSFSSGEGAGSYLDEGEPKCHRAQTAYGAVLGGRQTHLIACSGAVTADVTDKSQYSGEPPQVKALQDLPDNPGLVYLTIGGNDIGFKDIVQGCIGGNCTVNRAEMTRRLSDIPQHKESLKKTYRAVMKAANTRDRVKKRHGKVAPLIVSPYPDPLWEAEQGNCATVVPVLKAFSLSPSEISYGRQILTLLNRTVRDAVTELSKEGYPVYYAQDVVDLAKPNHTMCNDDSYFVKIDTSAISRGATDFGKDAAKNFMKWLHPSDALSQGVDRAVPYGIAEVAHPNVPGHEAWAQSLIAWSQTKEAQVVNTTMPDEGGGLRSAAAGGLKRLGRAVQPPQDHSLSAQLQPLAADGSASRQATTTTVRNGDTLTLTITGVNPGSTVTVTVHSDIQTLGTLTADANGKASGTLALTADIPSGNHTLVLEGLNEEAQMSYYEVPLSVRETSGRLVFLAYGIALLLIAGGAMTLVLSTRRRHHLASAASASSTPSTSVAVDVVDPEGADVTSEGDADTEAISS</sequence>
<dbReference type="EMBL" id="JAMZMH010000003">
    <property type="protein sequence ID" value="MDT0248132.1"/>
    <property type="molecule type" value="Genomic_DNA"/>
</dbReference>
<evidence type="ECO:0000256" key="2">
    <source>
        <dbReference type="SAM" id="MobiDB-lite"/>
    </source>
</evidence>
<dbReference type="InterPro" id="IPR002035">
    <property type="entry name" value="VWF_A"/>
</dbReference>
<dbReference type="InterPro" id="IPR036465">
    <property type="entry name" value="vWFA_dom_sf"/>
</dbReference>
<evidence type="ECO:0000313" key="7">
    <source>
        <dbReference type="Proteomes" id="UP001180729"/>
    </source>
</evidence>
<evidence type="ECO:0000256" key="3">
    <source>
        <dbReference type="SAM" id="Phobius"/>
    </source>
</evidence>
<proteinExistence type="predicted"/>
<feature type="compositionally biased region" description="Low complexity" evidence="2">
    <location>
        <begin position="37"/>
        <end position="50"/>
    </location>
</feature>
<dbReference type="CDD" id="cd01823">
    <property type="entry name" value="SEST_like"/>
    <property type="match status" value="1"/>
</dbReference>
<reference evidence="6" key="1">
    <citation type="submission" date="2022-06" db="EMBL/GenBank/DDBJ databases">
        <title>Draft Genome Sequences of Three Actinomyces oris Strains, Isolated from Healthy Human Feces.</title>
        <authorList>
            <person name="Ye Y."/>
            <person name="Liu C."/>
            <person name="Zhao J."/>
            <person name="Xu J."/>
            <person name="Huang H."/>
            <person name="Wang B."/>
            <person name="Wei J."/>
            <person name="Jing X."/>
        </authorList>
    </citation>
    <scope>NUCLEOTIDE SEQUENCE</scope>
    <source>
        <strain evidence="6">CNGBCC1803368</strain>
    </source>
</reference>
<feature type="signal peptide" evidence="4">
    <location>
        <begin position="1"/>
        <end position="22"/>
    </location>
</feature>
<feature type="region of interest" description="Disordered" evidence="2">
    <location>
        <begin position="872"/>
        <end position="891"/>
    </location>
</feature>
<dbReference type="Gene3D" id="3.40.50.410">
    <property type="entry name" value="von Willebrand factor, type A domain"/>
    <property type="match status" value="1"/>
</dbReference>
<keyword evidence="4" id="KW-0732">Signal</keyword>
<dbReference type="AlphaFoldDB" id="A0AAE4G0Y0"/>
<accession>A0AAE4G0Y0</accession>
<name>A0AAE4G0Y0_9ACTO</name>
<dbReference type="GO" id="GO:0016788">
    <property type="term" value="F:hydrolase activity, acting on ester bonds"/>
    <property type="evidence" value="ECO:0007669"/>
    <property type="project" value="InterPro"/>
</dbReference>
<feature type="chain" id="PRO_5042049084" evidence="4">
    <location>
        <begin position="23"/>
        <end position="891"/>
    </location>
</feature>
<comment type="caution">
    <text evidence="6">The sequence shown here is derived from an EMBL/GenBank/DDBJ whole genome shotgun (WGS) entry which is preliminary data.</text>
</comment>
<organism evidence="6 7">
    <name type="scientific">Actinomyces oris</name>
    <dbReference type="NCBI Taxonomy" id="544580"/>
    <lineage>
        <taxon>Bacteria</taxon>
        <taxon>Bacillati</taxon>
        <taxon>Actinomycetota</taxon>
        <taxon>Actinomycetes</taxon>
        <taxon>Actinomycetales</taxon>
        <taxon>Actinomycetaceae</taxon>
        <taxon>Actinomyces</taxon>
    </lineage>
</organism>
<dbReference type="Gene3D" id="3.40.50.1110">
    <property type="entry name" value="SGNH hydrolase"/>
    <property type="match status" value="1"/>
</dbReference>
<dbReference type="GO" id="GO:0006629">
    <property type="term" value="P:lipid metabolic process"/>
    <property type="evidence" value="ECO:0007669"/>
    <property type="project" value="TreeGrafter"/>
</dbReference>
<dbReference type="InterPro" id="IPR036514">
    <property type="entry name" value="SGNH_hydro_sf"/>
</dbReference>
<dbReference type="InterPro" id="IPR037460">
    <property type="entry name" value="SEST-like"/>
</dbReference>
<dbReference type="InterPro" id="IPR013830">
    <property type="entry name" value="SGNH_hydro"/>
</dbReference>
<dbReference type="Pfam" id="PF13472">
    <property type="entry name" value="Lipase_GDSL_2"/>
    <property type="match status" value="1"/>
</dbReference>
<evidence type="ECO:0000256" key="4">
    <source>
        <dbReference type="SAM" id="SignalP"/>
    </source>
</evidence>
<keyword evidence="1" id="KW-1015">Disulfide bond</keyword>
<dbReference type="PROSITE" id="PS50234">
    <property type="entry name" value="VWFA"/>
    <property type="match status" value="1"/>
</dbReference>
<protein>
    <submittedName>
        <fullName evidence="6">VWA domain-containing protein</fullName>
    </submittedName>
</protein>
<dbReference type="SUPFAM" id="SSF53300">
    <property type="entry name" value="vWA-like"/>
    <property type="match status" value="1"/>
</dbReference>
<keyword evidence="3" id="KW-1133">Transmembrane helix</keyword>
<dbReference type="Proteomes" id="UP001180729">
    <property type="component" value="Unassembled WGS sequence"/>
</dbReference>
<evidence type="ECO:0000259" key="5">
    <source>
        <dbReference type="PROSITE" id="PS50234"/>
    </source>
</evidence>
<feature type="region of interest" description="Disordered" evidence="2">
    <location>
        <begin position="26"/>
        <end position="90"/>
    </location>
</feature>
<keyword evidence="3" id="KW-0472">Membrane</keyword>
<evidence type="ECO:0000313" key="6">
    <source>
        <dbReference type="EMBL" id="MDT0248132.1"/>
    </source>
</evidence>
<dbReference type="PANTHER" id="PTHR37981:SF1">
    <property type="entry name" value="SGNH HYDROLASE-TYPE ESTERASE DOMAIN-CONTAINING PROTEIN"/>
    <property type="match status" value="1"/>
</dbReference>